<dbReference type="InterPro" id="IPR023406">
    <property type="entry name" value="Topo_IA_AS"/>
</dbReference>
<keyword evidence="5" id="KW-0862">Zinc</keyword>
<dbReference type="SMART" id="SM00493">
    <property type="entry name" value="TOPRIM"/>
    <property type="match status" value="1"/>
</dbReference>
<proteinExistence type="inferred from homology"/>
<dbReference type="InterPro" id="IPR005733">
    <property type="entry name" value="TopoI_bac-type"/>
</dbReference>
<dbReference type="InterPro" id="IPR023405">
    <property type="entry name" value="Topo_IA_core_domain"/>
</dbReference>
<dbReference type="InterPro" id="IPR000380">
    <property type="entry name" value="Topo_IA"/>
</dbReference>
<comment type="similarity">
    <text evidence="2 10">Belongs to the type IA topoisomerase family.</text>
</comment>
<evidence type="ECO:0000259" key="12">
    <source>
        <dbReference type="PROSITE" id="PS50880"/>
    </source>
</evidence>
<dbReference type="InterPro" id="IPR003602">
    <property type="entry name" value="Topo_IA_DNA-bd_dom"/>
</dbReference>
<dbReference type="InterPro" id="IPR013497">
    <property type="entry name" value="Topo_IA_cen"/>
</dbReference>
<keyword evidence="4" id="KW-0863">Zinc-finger</keyword>
<keyword evidence="9 10" id="KW-0413">Isomerase</keyword>
<evidence type="ECO:0000256" key="5">
    <source>
        <dbReference type="ARBA" id="ARBA00022833"/>
    </source>
</evidence>
<dbReference type="PANTHER" id="PTHR42785:SF1">
    <property type="entry name" value="DNA TOPOISOMERASE"/>
    <property type="match status" value="1"/>
</dbReference>
<evidence type="ECO:0000256" key="11">
    <source>
        <dbReference type="SAM" id="MobiDB-lite"/>
    </source>
</evidence>
<dbReference type="SUPFAM" id="SSF57783">
    <property type="entry name" value="Zinc beta-ribbon"/>
    <property type="match status" value="1"/>
</dbReference>
<evidence type="ECO:0000256" key="3">
    <source>
        <dbReference type="ARBA" id="ARBA00022723"/>
    </source>
</evidence>
<dbReference type="PRINTS" id="PR00417">
    <property type="entry name" value="PRTPISMRASEI"/>
</dbReference>
<dbReference type="NCBIfam" id="TIGR01051">
    <property type="entry name" value="topA_bact"/>
    <property type="match status" value="1"/>
</dbReference>
<reference evidence="14 15" key="1">
    <citation type="journal article" date="2016" name="Nat. Commun.">
        <title>Thousands of microbial genomes shed light on interconnected biogeochemical processes in an aquifer system.</title>
        <authorList>
            <person name="Anantharaman K."/>
            <person name="Brown C.T."/>
            <person name="Hug L.A."/>
            <person name="Sharon I."/>
            <person name="Castelle C.J."/>
            <person name="Probst A.J."/>
            <person name="Thomas B.C."/>
            <person name="Singh A."/>
            <person name="Wilkins M.J."/>
            <person name="Karaoz U."/>
            <person name="Brodie E.L."/>
            <person name="Williams K.H."/>
            <person name="Hubbard S.S."/>
            <person name="Banfield J.F."/>
        </authorList>
    </citation>
    <scope>NUCLEOTIDE SEQUENCE [LARGE SCALE GENOMIC DNA]</scope>
</reference>
<dbReference type="InterPro" id="IPR013498">
    <property type="entry name" value="Topo_IA_Znf"/>
</dbReference>
<gene>
    <name evidence="10" type="primary">topA</name>
    <name evidence="14" type="ORF">A3I30_02700</name>
</gene>
<keyword evidence="8 10" id="KW-0238">DNA-binding</keyword>
<dbReference type="Pfam" id="PF01131">
    <property type="entry name" value="Topoisom_bac"/>
    <property type="match status" value="1"/>
</dbReference>
<sequence>MNLVIVESPTKAKTISKFLGGDFVVESSYGHVRDLPQKKLGIDVEKDFEPEYTILPKAKKRISELKAAVKKSKKVILATDEDREGEAISWHLIQALGLEKPKSQITNHKQTPSSPASRDLAKSDKLQMPKVERIVFHEITKSAIEKALQHPRNIDEHLVDAQQTRRILDRLVGYKLSPFLWKKVARGLSAGRVQSVAVRLIVEREREVLNFKPETYFTISALLKNSHPIETRLVKIENKTVGKFDIKTKEEADDIVSELKKSDFIVEKITAKEVRRSPLPPFTTSTMQQAAFQRFRWSAKQTMMIAQQLYEGVEIGEEGPTGLITYMRTDSVNISVEALEAAKIKILSEFGKSYALDSTRVFKTKSKSAQEAHEAVRPADPGRDPESLKKYLEPRQFKLYDLIWRRFMASQMPETIVASTSIDIKADKYTLRASGSQLKFDGFLRVYPLKMEEILLPDLKENQKLLLEKAEALEHQTEPPARYNEATLIKTLEEFGIGRPSTYAPIMSTIQIRRYVEKDEQKRFRPTDIGILVNDILTEHFPKIVDIQFTARMEEDLDRIAEGKQEWIPVVKEFWIPFKENLDKKTKELSKKEVTTEKTDLKCPQCGKELVIRMGRFGRFYACTGFPDCKYTAPLEKKEAEKLGPCPKCLASPDPAKRDNPGQIVKRRTKKGRFFYGCSRWPDCDFASWKKPHETEVEEEK</sequence>
<dbReference type="GO" id="GO:0006265">
    <property type="term" value="P:DNA topological change"/>
    <property type="evidence" value="ECO:0007669"/>
    <property type="project" value="UniProtKB-UniRule"/>
</dbReference>
<dbReference type="SMART" id="SM00437">
    <property type="entry name" value="TOP1Ac"/>
    <property type="match status" value="1"/>
</dbReference>
<dbReference type="GO" id="GO:0005694">
    <property type="term" value="C:chromosome"/>
    <property type="evidence" value="ECO:0007669"/>
    <property type="project" value="InterPro"/>
</dbReference>
<comment type="subunit">
    <text evidence="10">Monomer.</text>
</comment>
<feature type="site" description="Interaction with DNA" evidence="10">
    <location>
        <position position="165"/>
    </location>
</feature>
<evidence type="ECO:0000313" key="14">
    <source>
        <dbReference type="EMBL" id="OGD40153.1"/>
    </source>
</evidence>
<feature type="site" description="Interaction with DNA" evidence="10">
    <location>
        <position position="181"/>
    </location>
</feature>
<dbReference type="HAMAP" id="MF_00952">
    <property type="entry name" value="Topoisom_1_prok"/>
    <property type="match status" value="1"/>
</dbReference>
<comment type="catalytic activity">
    <reaction evidence="1 10">
        <text>ATP-independent breakage of single-stranded DNA, followed by passage and rejoining.</text>
        <dbReference type="EC" id="5.6.2.1"/>
    </reaction>
</comment>
<evidence type="ECO:0000256" key="7">
    <source>
        <dbReference type="ARBA" id="ARBA00023029"/>
    </source>
</evidence>
<accession>A0A1F5CBD2</accession>
<evidence type="ECO:0000256" key="2">
    <source>
        <dbReference type="ARBA" id="ARBA00009446"/>
    </source>
</evidence>
<feature type="site" description="Interaction with DNA" evidence="10">
    <location>
        <position position="328"/>
    </location>
</feature>
<dbReference type="Pfam" id="PF01751">
    <property type="entry name" value="Toprim"/>
    <property type="match status" value="1"/>
</dbReference>
<keyword evidence="6" id="KW-0460">Magnesium</keyword>
<comment type="caution">
    <text evidence="14">The sequence shown here is derived from an EMBL/GenBank/DDBJ whole genome shotgun (WGS) entry which is preliminary data.</text>
</comment>
<evidence type="ECO:0000256" key="9">
    <source>
        <dbReference type="ARBA" id="ARBA00023235"/>
    </source>
</evidence>
<dbReference type="GO" id="GO:0008270">
    <property type="term" value="F:zinc ion binding"/>
    <property type="evidence" value="ECO:0007669"/>
    <property type="project" value="UniProtKB-KW"/>
</dbReference>
<evidence type="ECO:0000256" key="8">
    <source>
        <dbReference type="ARBA" id="ARBA00023125"/>
    </source>
</evidence>
<dbReference type="InterPro" id="IPR013826">
    <property type="entry name" value="Topo_IA_cen_sub3"/>
</dbReference>
<keyword evidence="7 10" id="KW-0799">Topoisomerase</keyword>
<feature type="compositionally biased region" description="Basic and acidic residues" evidence="11">
    <location>
        <begin position="368"/>
        <end position="387"/>
    </location>
</feature>
<dbReference type="GO" id="GO:0003917">
    <property type="term" value="F:DNA topoisomerase type I (single strand cut, ATP-independent) activity"/>
    <property type="evidence" value="ECO:0007669"/>
    <property type="project" value="UniProtKB-UniRule"/>
</dbReference>
<evidence type="ECO:0000259" key="13">
    <source>
        <dbReference type="PROSITE" id="PS52039"/>
    </source>
</evidence>
<feature type="site" description="Interaction with DNA" evidence="10">
    <location>
        <position position="513"/>
    </location>
</feature>
<dbReference type="GO" id="GO:0003677">
    <property type="term" value="F:DNA binding"/>
    <property type="evidence" value="ECO:0007669"/>
    <property type="project" value="UniProtKB-KW"/>
</dbReference>
<dbReference type="SUPFAM" id="SSF56712">
    <property type="entry name" value="Prokaryotic type I DNA topoisomerase"/>
    <property type="match status" value="1"/>
</dbReference>
<dbReference type="InterPro" id="IPR034149">
    <property type="entry name" value="TOPRIM_TopoI"/>
</dbReference>
<dbReference type="InterPro" id="IPR013824">
    <property type="entry name" value="Topo_IA_cen_sub1"/>
</dbReference>
<dbReference type="AlphaFoldDB" id="A0A1F5CBD2"/>
<feature type="site" description="Interaction with DNA" evidence="10">
    <location>
        <position position="166"/>
    </location>
</feature>
<dbReference type="EMBL" id="MEYV01000011">
    <property type="protein sequence ID" value="OGD40153.1"/>
    <property type="molecule type" value="Genomic_DNA"/>
</dbReference>
<dbReference type="Gene3D" id="2.70.20.10">
    <property type="entry name" value="Topoisomerase I, domain 3"/>
    <property type="match status" value="1"/>
</dbReference>
<feature type="site" description="Interaction with DNA" evidence="10">
    <location>
        <position position="169"/>
    </location>
</feature>
<dbReference type="InterPro" id="IPR028612">
    <property type="entry name" value="Topoisom_1_IA"/>
</dbReference>
<evidence type="ECO:0000313" key="15">
    <source>
        <dbReference type="Proteomes" id="UP000177197"/>
    </source>
</evidence>
<feature type="region of interest" description="Disordered" evidence="11">
    <location>
        <begin position="367"/>
        <end position="387"/>
    </location>
</feature>
<dbReference type="SMART" id="SM00436">
    <property type="entry name" value="TOP1Bc"/>
    <property type="match status" value="1"/>
</dbReference>
<dbReference type="Gene3D" id="1.10.290.10">
    <property type="entry name" value="Topoisomerase I, domain 4"/>
    <property type="match status" value="1"/>
</dbReference>
<dbReference type="Pfam" id="PF01396">
    <property type="entry name" value="Zn_ribbon_Top1"/>
    <property type="match status" value="2"/>
</dbReference>
<feature type="site" description="Interaction with DNA" evidence="10">
    <location>
        <position position="31"/>
    </location>
</feature>
<feature type="domain" description="Toprim" evidence="12">
    <location>
        <begin position="1"/>
        <end position="113"/>
    </location>
</feature>
<dbReference type="Gene3D" id="1.10.460.10">
    <property type="entry name" value="Topoisomerase I, domain 2"/>
    <property type="match status" value="1"/>
</dbReference>
<evidence type="ECO:0000256" key="10">
    <source>
        <dbReference type="HAMAP-Rule" id="MF_00952"/>
    </source>
</evidence>
<dbReference type="PANTHER" id="PTHR42785">
    <property type="entry name" value="DNA TOPOISOMERASE, TYPE IA, CORE"/>
    <property type="match status" value="1"/>
</dbReference>
<dbReference type="InterPro" id="IPR006171">
    <property type="entry name" value="TOPRIM_dom"/>
</dbReference>
<dbReference type="PROSITE" id="PS00396">
    <property type="entry name" value="TOPO_IA_1"/>
    <property type="match status" value="1"/>
</dbReference>
<dbReference type="Gene3D" id="3.40.50.140">
    <property type="match status" value="1"/>
</dbReference>
<protein>
    <recommendedName>
        <fullName evidence="10">DNA topoisomerase 1</fullName>
        <ecNumber evidence="10">5.6.2.1</ecNumber>
    </recommendedName>
    <alternativeName>
        <fullName evidence="10">DNA topoisomerase I</fullName>
    </alternativeName>
</protein>
<feature type="region of interest" description="Disordered" evidence="11">
    <location>
        <begin position="101"/>
        <end position="123"/>
    </location>
</feature>
<dbReference type="CDD" id="cd00186">
    <property type="entry name" value="TOP1Ac"/>
    <property type="match status" value="1"/>
</dbReference>
<evidence type="ECO:0000256" key="6">
    <source>
        <dbReference type="ARBA" id="ARBA00022842"/>
    </source>
</evidence>
<dbReference type="EC" id="5.6.2.1" evidence="10"/>
<evidence type="ECO:0000256" key="1">
    <source>
        <dbReference type="ARBA" id="ARBA00000213"/>
    </source>
</evidence>
<dbReference type="CDD" id="cd03363">
    <property type="entry name" value="TOPRIM_TopoIA_TopoI"/>
    <property type="match status" value="1"/>
</dbReference>
<dbReference type="InterPro" id="IPR013825">
    <property type="entry name" value="Topo_IA_cen_sub2"/>
</dbReference>
<evidence type="ECO:0000256" key="4">
    <source>
        <dbReference type="ARBA" id="ARBA00022771"/>
    </source>
</evidence>
<dbReference type="InterPro" id="IPR003601">
    <property type="entry name" value="Topo_IA_2"/>
</dbReference>
<feature type="active site" description="O-(5'-phospho-DNA)-tyrosine intermediate" evidence="10">
    <location>
        <position position="326"/>
    </location>
</feature>
<feature type="site" description="Interaction with DNA" evidence="10">
    <location>
        <position position="174"/>
    </location>
</feature>
<dbReference type="Proteomes" id="UP000177197">
    <property type="component" value="Unassembled WGS sequence"/>
</dbReference>
<comment type="function">
    <text evidence="10">Releases the supercoiling and torsional tension of DNA, which is introduced during the DNA replication and transcription, by transiently cleaving and rejoining one strand of the DNA duplex. Introduces a single-strand break via transesterification at a target site in duplex DNA. The scissile phosphodiester is attacked by the catalytic tyrosine of the enzyme, resulting in the formation of a DNA-(5'-phosphotyrosyl)-enzyme intermediate and the expulsion of a 3'-OH DNA strand. The free DNA strand then undergoes passage around the unbroken strand, thus removing DNA supercoils. Finally, in the religation step, the DNA 3'-OH attacks the covalent intermediate to expel the active-site tyrosine and restore the DNA phosphodiester backbone.</text>
</comment>
<organism evidence="14 15">
    <name type="scientific">Candidatus Azambacteria bacterium RIFCSPLOWO2_02_FULL_44_14</name>
    <dbReference type="NCBI Taxonomy" id="1797306"/>
    <lineage>
        <taxon>Bacteria</taxon>
        <taxon>Candidatus Azamiibacteriota</taxon>
    </lineage>
</organism>
<feature type="domain" description="Topo IA-type catalytic" evidence="13">
    <location>
        <begin position="155"/>
        <end position="582"/>
    </location>
</feature>
<keyword evidence="3" id="KW-0479">Metal-binding</keyword>
<feature type="region of interest" description="Interaction with DNA" evidence="10">
    <location>
        <begin position="189"/>
        <end position="194"/>
    </location>
</feature>
<dbReference type="PROSITE" id="PS50880">
    <property type="entry name" value="TOPRIM"/>
    <property type="match status" value="1"/>
</dbReference>
<dbReference type="Gene3D" id="3.30.65.10">
    <property type="entry name" value="Bacterial Topoisomerase I, domain 1"/>
    <property type="match status" value="1"/>
</dbReference>
<feature type="compositionally biased region" description="Polar residues" evidence="11">
    <location>
        <begin position="103"/>
        <end position="116"/>
    </location>
</feature>
<name>A0A1F5CBD2_9BACT</name>
<dbReference type="PROSITE" id="PS52039">
    <property type="entry name" value="TOPO_IA_2"/>
    <property type="match status" value="1"/>
</dbReference>